<dbReference type="InterPro" id="IPR001497">
    <property type="entry name" value="MethylDNA_cys_MeTrfase_AS"/>
</dbReference>
<dbReference type="PANTHER" id="PTHR10815">
    <property type="entry name" value="METHYLATED-DNA--PROTEIN-CYSTEINE METHYLTRANSFERASE"/>
    <property type="match status" value="1"/>
</dbReference>
<dbReference type="NCBIfam" id="TIGR00589">
    <property type="entry name" value="ogt"/>
    <property type="match status" value="1"/>
</dbReference>
<dbReference type="FunFam" id="1.10.10.10:FF:000214">
    <property type="entry name" value="Methylated-DNA--protein-cysteine methyltransferase"/>
    <property type="match status" value="1"/>
</dbReference>
<reference evidence="12 13" key="1">
    <citation type="journal article" date="2016" name="Int. J. Syst. Evol. Microbiol.">
        <title>Oceanobacillus halophilus sp. nov., a novel moderately halophilic bacterium from a hypersaline lake.</title>
        <authorList>
            <person name="Amoozegar M.A."/>
            <person name="Bagheri M."/>
            <person name="Makhdoumi A."/>
            <person name="Nikou M.M."/>
            <person name="Fazeli S.A.S."/>
            <person name="Schumann P."/>
            <person name="Sproer C."/>
            <person name="Sanchez-Porro C."/>
            <person name="Ventosa A."/>
        </authorList>
    </citation>
    <scope>NUCLEOTIDE SEQUENCE [LARGE SCALE GENOMIC DNA]</scope>
    <source>
        <strain evidence="12 13">DSM 23996</strain>
    </source>
</reference>
<comment type="miscellaneous">
    <text evidence="9">This enzyme catalyzes only one turnover and therefore is not strictly catalytic. According to one definition, an enzyme is a biocatalyst that acts repeatedly and over many reaction cycles.</text>
</comment>
<dbReference type="GO" id="GO:0006307">
    <property type="term" value="P:DNA alkylation repair"/>
    <property type="evidence" value="ECO:0007669"/>
    <property type="project" value="UniProtKB-UniRule"/>
</dbReference>
<proteinExistence type="inferred from homology"/>
<keyword evidence="4 9" id="KW-0489">Methyltransferase</keyword>
<dbReference type="RefSeq" id="WP_121206103.1">
    <property type="nucleotide sequence ID" value="NZ_RBZP01000029.1"/>
</dbReference>
<dbReference type="Pfam" id="PF01035">
    <property type="entry name" value="DNA_binding_1"/>
    <property type="match status" value="1"/>
</dbReference>
<evidence type="ECO:0000313" key="13">
    <source>
        <dbReference type="Proteomes" id="UP000269301"/>
    </source>
</evidence>
<keyword evidence="6 9" id="KW-0227">DNA damage</keyword>
<dbReference type="PANTHER" id="PTHR10815:SF13">
    <property type="entry name" value="METHYLATED-DNA--PROTEIN-CYSTEINE METHYLTRANSFERASE"/>
    <property type="match status" value="1"/>
</dbReference>
<dbReference type="CDD" id="cd06445">
    <property type="entry name" value="ATase"/>
    <property type="match status" value="1"/>
</dbReference>
<dbReference type="InterPro" id="IPR014048">
    <property type="entry name" value="MethylDNA_cys_MeTrfase_DNA-bd"/>
</dbReference>
<dbReference type="InterPro" id="IPR036217">
    <property type="entry name" value="MethylDNA_cys_MeTrfase_DNAb"/>
</dbReference>
<keyword evidence="7 9" id="KW-0234">DNA repair</keyword>
<dbReference type="Proteomes" id="UP000269301">
    <property type="component" value="Unassembled WGS sequence"/>
</dbReference>
<evidence type="ECO:0000256" key="9">
    <source>
        <dbReference type="HAMAP-Rule" id="MF_00772"/>
    </source>
</evidence>
<dbReference type="AlphaFoldDB" id="A0A494ZVN6"/>
<evidence type="ECO:0000256" key="1">
    <source>
        <dbReference type="ARBA" id="ARBA00001286"/>
    </source>
</evidence>
<feature type="domain" description="Methylated-DNA-[protein]-cysteine S-methyltransferase DNA binding" evidence="10">
    <location>
        <begin position="88"/>
        <end position="167"/>
    </location>
</feature>
<dbReference type="Gene3D" id="1.10.10.10">
    <property type="entry name" value="Winged helix-like DNA-binding domain superfamily/Winged helix DNA-binding domain"/>
    <property type="match status" value="1"/>
</dbReference>
<dbReference type="PROSITE" id="PS00374">
    <property type="entry name" value="MGMT"/>
    <property type="match status" value="1"/>
</dbReference>
<dbReference type="GO" id="GO:0003908">
    <property type="term" value="F:methylated-DNA-[protein]-cysteine S-methyltransferase activity"/>
    <property type="evidence" value="ECO:0007669"/>
    <property type="project" value="UniProtKB-UniRule"/>
</dbReference>
<evidence type="ECO:0000256" key="4">
    <source>
        <dbReference type="ARBA" id="ARBA00022603"/>
    </source>
</evidence>
<name>A0A494ZVN6_9BACI</name>
<dbReference type="InterPro" id="IPR036631">
    <property type="entry name" value="MGMT_N_sf"/>
</dbReference>
<evidence type="ECO:0000256" key="7">
    <source>
        <dbReference type="ARBA" id="ARBA00023204"/>
    </source>
</evidence>
<comment type="similarity">
    <text evidence="2 9">Belongs to the MGMT family.</text>
</comment>
<dbReference type="EC" id="2.1.1.63" evidence="9"/>
<feature type="domain" description="Methylguanine DNA methyltransferase ribonuclease-like" evidence="11">
    <location>
        <begin position="4"/>
        <end position="82"/>
    </location>
</feature>
<dbReference type="InterPro" id="IPR036388">
    <property type="entry name" value="WH-like_DNA-bd_sf"/>
</dbReference>
<evidence type="ECO:0000259" key="10">
    <source>
        <dbReference type="Pfam" id="PF01035"/>
    </source>
</evidence>
<evidence type="ECO:0000256" key="6">
    <source>
        <dbReference type="ARBA" id="ARBA00022763"/>
    </source>
</evidence>
<accession>A0A494ZVN6</accession>
<evidence type="ECO:0000256" key="8">
    <source>
        <dbReference type="ARBA" id="ARBA00049348"/>
    </source>
</evidence>
<gene>
    <name evidence="12" type="ORF">D8M06_18695</name>
</gene>
<evidence type="ECO:0000256" key="3">
    <source>
        <dbReference type="ARBA" id="ARBA00022490"/>
    </source>
</evidence>
<protein>
    <recommendedName>
        <fullName evidence="9">Methylated-DNA--protein-cysteine methyltransferase</fullName>
        <ecNumber evidence="9">2.1.1.63</ecNumber>
    </recommendedName>
    <alternativeName>
        <fullName evidence="9">6-O-methylguanine-DNA methyltransferase</fullName>
        <shortName evidence="9">MGMT</shortName>
    </alternativeName>
    <alternativeName>
        <fullName evidence="9">O-6-methylguanine-DNA-alkyltransferase</fullName>
    </alternativeName>
</protein>
<dbReference type="GO" id="GO:0032259">
    <property type="term" value="P:methylation"/>
    <property type="evidence" value="ECO:0007669"/>
    <property type="project" value="UniProtKB-KW"/>
</dbReference>
<comment type="subcellular location">
    <subcellularLocation>
        <location evidence="9">Cytoplasm</location>
    </subcellularLocation>
</comment>
<comment type="caution">
    <text evidence="12">The sequence shown here is derived from an EMBL/GenBank/DDBJ whole genome shotgun (WGS) entry which is preliminary data.</text>
</comment>
<evidence type="ECO:0000256" key="5">
    <source>
        <dbReference type="ARBA" id="ARBA00022679"/>
    </source>
</evidence>
<dbReference type="EMBL" id="RBZP01000029">
    <property type="protein sequence ID" value="RKQ28656.1"/>
    <property type="molecule type" value="Genomic_DNA"/>
</dbReference>
<keyword evidence="13" id="KW-1185">Reference proteome</keyword>
<keyword evidence="5 9" id="KW-0808">Transferase</keyword>
<dbReference type="SUPFAM" id="SSF46767">
    <property type="entry name" value="Methylated DNA-protein cysteine methyltransferase, C-terminal domain"/>
    <property type="match status" value="1"/>
</dbReference>
<dbReference type="SUPFAM" id="SSF53155">
    <property type="entry name" value="Methylated DNA-protein cysteine methyltransferase domain"/>
    <property type="match status" value="1"/>
</dbReference>
<dbReference type="OrthoDB" id="9802228at2"/>
<comment type="catalytic activity">
    <reaction evidence="1 9">
        <text>a 4-O-methyl-thymidine in DNA + L-cysteinyl-[protein] = a thymidine in DNA + S-methyl-L-cysteinyl-[protein]</text>
        <dbReference type="Rhea" id="RHEA:53428"/>
        <dbReference type="Rhea" id="RHEA-COMP:10131"/>
        <dbReference type="Rhea" id="RHEA-COMP:10132"/>
        <dbReference type="Rhea" id="RHEA-COMP:13555"/>
        <dbReference type="Rhea" id="RHEA-COMP:13556"/>
        <dbReference type="ChEBI" id="CHEBI:29950"/>
        <dbReference type="ChEBI" id="CHEBI:82612"/>
        <dbReference type="ChEBI" id="CHEBI:137386"/>
        <dbReference type="ChEBI" id="CHEBI:137387"/>
        <dbReference type="EC" id="2.1.1.63"/>
    </reaction>
</comment>
<dbReference type="HAMAP" id="MF_00772">
    <property type="entry name" value="OGT"/>
    <property type="match status" value="1"/>
</dbReference>
<dbReference type="Gene3D" id="3.30.160.70">
    <property type="entry name" value="Methylated DNA-protein cysteine methyltransferase domain"/>
    <property type="match status" value="1"/>
</dbReference>
<evidence type="ECO:0000256" key="2">
    <source>
        <dbReference type="ARBA" id="ARBA00008711"/>
    </source>
</evidence>
<dbReference type="GO" id="GO:0005737">
    <property type="term" value="C:cytoplasm"/>
    <property type="evidence" value="ECO:0007669"/>
    <property type="project" value="UniProtKB-SubCell"/>
</dbReference>
<comment type="function">
    <text evidence="9">Involved in the cellular defense against the biological effects of O6-methylguanine (O6-MeG) and O4-methylthymine (O4-MeT) in DNA. Repairs the methylated nucleobase in DNA by stoichiometrically transferring the methyl group to a cysteine residue in the enzyme. This is a suicide reaction: the enzyme is irreversibly inactivated.</text>
</comment>
<evidence type="ECO:0000313" key="12">
    <source>
        <dbReference type="EMBL" id="RKQ28656.1"/>
    </source>
</evidence>
<keyword evidence="3 9" id="KW-0963">Cytoplasm</keyword>
<dbReference type="InterPro" id="IPR008332">
    <property type="entry name" value="MethylG_MeTrfase_N"/>
</dbReference>
<comment type="catalytic activity">
    <reaction evidence="8 9">
        <text>a 6-O-methyl-2'-deoxyguanosine in DNA + L-cysteinyl-[protein] = S-methyl-L-cysteinyl-[protein] + a 2'-deoxyguanosine in DNA</text>
        <dbReference type="Rhea" id="RHEA:24000"/>
        <dbReference type="Rhea" id="RHEA-COMP:10131"/>
        <dbReference type="Rhea" id="RHEA-COMP:10132"/>
        <dbReference type="Rhea" id="RHEA-COMP:11367"/>
        <dbReference type="Rhea" id="RHEA-COMP:11368"/>
        <dbReference type="ChEBI" id="CHEBI:29950"/>
        <dbReference type="ChEBI" id="CHEBI:82612"/>
        <dbReference type="ChEBI" id="CHEBI:85445"/>
        <dbReference type="ChEBI" id="CHEBI:85448"/>
        <dbReference type="EC" id="2.1.1.63"/>
    </reaction>
</comment>
<sequence length="173" mass="19846">MANLYYDEIDSPIGPLTIISSGEKVIRIDFGSINQIEERVRLWAGRYFEEPAFIKNIDLISDAARELEDYFNSKQRDFTIDMEFFGTEFQRKVWHALIKIPLGETKSYKDIAIDIGNPRAIRAVGGAVNRNPFSIVVPCHRIIGTNGKLVGYNGGLDKKEYLLQHEKRFIETF</sequence>
<dbReference type="Pfam" id="PF02870">
    <property type="entry name" value="Methyltransf_1N"/>
    <property type="match status" value="1"/>
</dbReference>
<feature type="active site" description="Nucleophile; methyl group acceptor" evidence="9">
    <location>
        <position position="139"/>
    </location>
</feature>
<organism evidence="12 13">
    <name type="scientific">Oceanobacillus halophilus</name>
    <dbReference type="NCBI Taxonomy" id="930130"/>
    <lineage>
        <taxon>Bacteria</taxon>
        <taxon>Bacillati</taxon>
        <taxon>Bacillota</taxon>
        <taxon>Bacilli</taxon>
        <taxon>Bacillales</taxon>
        <taxon>Bacillaceae</taxon>
        <taxon>Oceanobacillus</taxon>
    </lineage>
</organism>
<dbReference type="InterPro" id="IPR023546">
    <property type="entry name" value="MGMT"/>
</dbReference>
<evidence type="ECO:0000259" key="11">
    <source>
        <dbReference type="Pfam" id="PF02870"/>
    </source>
</evidence>